<keyword evidence="1" id="KW-0285">Flavoprotein</keyword>
<evidence type="ECO:0000256" key="1">
    <source>
        <dbReference type="ARBA" id="ARBA00022630"/>
    </source>
</evidence>
<dbReference type="InterPro" id="IPR036188">
    <property type="entry name" value="FAD/NAD-bd_sf"/>
</dbReference>
<dbReference type="PRINTS" id="PR00469">
    <property type="entry name" value="PNDRDTASEII"/>
</dbReference>
<dbReference type="Proteomes" id="UP001500945">
    <property type="component" value="Unassembled WGS sequence"/>
</dbReference>
<feature type="domain" description="FAD/NAD(P)-binding" evidence="5">
    <location>
        <begin position="263"/>
        <end position="581"/>
    </location>
</feature>
<reference evidence="7" key="1">
    <citation type="journal article" date="2019" name="Int. J. Syst. Evol. Microbiol.">
        <title>The Global Catalogue of Microorganisms (GCM) 10K type strain sequencing project: providing services to taxonomists for standard genome sequencing and annotation.</title>
        <authorList>
            <consortium name="The Broad Institute Genomics Platform"/>
            <consortium name="The Broad Institute Genome Sequencing Center for Infectious Disease"/>
            <person name="Wu L."/>
            <person name="Ma J."/>
        </authorList>
    </citation>
    <scope>NUCLEOTIDE SEQUENCE [LARGE SCALE GENOMIC DNA]</scope>
    <source>
        <strain evidence="7">JCM 17809</strain>
    </source>
</reference>
<evidence type="ECO:0000313" key="7">
    <source>
        <dbReference type="Proteomes" id="UP001500945"/>
    </source>
</evidence>
<dbReference type="PANTHER" id="PTHR48105">
    <property type="entry name" value="THIOREDOXIN REDUCTASE 1-RELATED-RELATED"/>
    <property type="match status" value="1"/>
</dbReference>
<feature type="region of interest" description="Disordered" evidence="4">
    <location>
        <begin position="1"/>
        <end position="25"/>
    </location>
</feature>
<proteinExistence type="predicted"/>
<gene>
    <name evidence="6" type="ORF">GCM10023168_06180</name>
</gene>
<dbReference type="PRINTS" id="PR00368">
    <property type="entry name" value="FADPNR"/>
</dbReference>
<comment type="catalytic activity">
    <reaction evidence="3">
        <text>[thioredoxin]-dithiol + NADP(+) = [thioredoxin]-disulfide + NADPH + H(+)</text>
        <dbReference type="Rhea" id="RHEA:20345"/>
        <dbReference type="Rhea" id="RHEA-COMP:10698"/>
        <dbReference type="Rhea" id="RHEA-COMP:10700"/>
        <dbReference type="ChEBI" id="CHEBI:15378"/>
        <dbReference type="ChEBI" id="CHEBI:29950"/>
        <dbReference type="ChEBI" id="CHEBI:50058"/>
        <dbReference type="ChEBI" id="CHEBI:57783"/>
        <dbReference type="ChEBI" id="CHEBI:58349"/>
        <dbReference type="EC" id="1.8.1.9"/>
    </reaction>
</comment>
<evidence type="ECO:0000256" key="4">
    <source>
        <dbReference type="SAM" id="MobiDB-lite"/>
    </source>
</evidence>
<organism evidence="6 7">
    <name type="scientific">Fodinibacter luteus</name>
    <dbReference type="NCBI Taxonomy" id="552064"/>
    <lineage>
        <taxon>Bacteria</taxon>
        <taxon>Bacillati</taxon>
        <taxon>Actinomycetota</taxon>
        <taxon>Actinomycetes</taxon>
        <taxon>Micrococcales</taxon>
        <taxon>Intrasporangiaceae</taxon>
        <taxon>Fodinibacter (ex Wang et al. 2009)</taxon>
    </lineage>
</organism>
<sequence>MSGRRGGDTPAGDATNEGSSAAVGGPVVPDLPVILVATSDDDTRAVLDSEMRRRYGTDYEVVTCRRYAHATAILDGLRHWERDVALIVSFYGPKDAEGLAFLRRARSVHPSAKRVVVLQWGDFDSRGPVFRAIAAGHLENFLIRPERPRDEEFHGGIGDLLHDWHWAQGTSGFEAVRLVGHQDERTHLLRDAFARNHIPIGFYEADEESGRRILRGLGIDDPRLPVLDLQFTTPPRTLQDPSDTELVEAFGLTTELDPDVVWDTVIIGAGPAGLAAAVYAASEGLSTLVVEREAIGGQAGTSSLIRNYPGFARGISGNHLAFRCFHQAWMFGTVFHFFRAATGLEVDGEEQRVLLSDGSSARTRTTVVATGVDYRRLDLPEVEDLIGRGVFYGAAVTEARAMTSLPVHVIGGGNSAGQAAIHLAKYASHVTLLVRGAEVADTMSEYLVSQLRATPVVEIRHRAEVTGARSVDGRLTEVEVTDRGDGEAAWMPCHGLFVLIGSSPHTGWLEGAVGRDEQGFVLVGADATAAAGRADAAGSAAAGTTGGEARHPLETTASGVFAIGDTRRGSVKRVATAVGDGAAVVAAVHAHLTARMPR</sequence>
<evidence type="ECO:0000256" key="2">
    <source>
        <dbReference type="ARBA" id="ARBA00023002"/>
    </source>
</evidence>
<dbReference type="InterPro" id="IPR050097">
    <property type="entry name" value="Ferredoxin-NADP_redctase_2"/>
</dbReference>
<dbReference type="Pfam" id="PF07992">
    <property type="entry name" value="Pyr_redox_2"/>
    <property type="match status" value="1"/>
</dbReference>
<evidence type="ECO:0000259" key="5">
    <source>
        <dbReference type="Pfam" id="PF07992"/>
    </source>
</evidence>
<dbReference type="Gene3D" id="3.50.50.60">
    <property type="entry name" value="FAD/NAD(P)-binding domain"/>
    <property type="match status" value="2"/>
</dbReference>
<dbReference type="SUPFAM" id="SSF51905">
    <property type="entry name" value="FAD/NAD(P)-binding domain"/>
    <property type="match status" value="1"/>
</dbReference>
<protein>
    <submittedName>
        <fullName evidence="6">FAD-dependent oxidoreductase</fullName>
    </submittedName>
</protein>
<accession>A0ABP8K1R5</accession>
<dbReference type="InterPro" id="IPR023753">
    <property type="entry name" value="FAD/NAD-binding_dom"/>
</dbReference>
<keyword evidence="2" id="KW-0560">Oxidoreductase</keyword>
<keyword evidence="7" id="KW-1185">Reference proteome</keyword>
<comment type="caution">
    <text evidence="6">The sequence shown here is derived from an EMBL/GenBank/DDBJ whole genome shotgun (WGS) entry which is preliminary data.</text>
</comment>
<name>A0ABP8K1R5_9MICO</name>
<dbReference type="EMBL" id="BAABGM010000003">
    <property type="protein sequence ID" value="GAA4399206.1"/>
    <property type="molecule type" value="Genomic_DNA"/>
</dbReference>
<evidence type="ECO:0000256" key="3">
    <source>
        <dbReference type="ARBA" id="ARBA00048132"/>
    </source>
</evidence>
<evidence type="ECO:0000313" key="6">
    <source>
        <dbReference type="EMBL" id="GAA4399206.1"/>
    </source>
</evidence>
<dbReference type="RefSeq" id="WP_345202147.1">
    <property type="nucleotide sequence ID" value="NZ_BAABGM010000003.1"/>
</dbReference>